<name>A0A0F1AEE5_9ENTR</name>
<reference evidence="1 2" key="1">
    <citation type="submission" date="2015-03" db="EMBL/GenBank/DDBJ databases">
        <authorList>
            <person name="McCorrison J."/>
            <person name="Sanka R."/>
            <person name="Adams M."/>
            <person name="Brinkac L."/>
            <person name="Nierman W."/>
            <person name="Sutton G."/>
            <person name="Nelson K."/>
            <person name="Kiedrowski L."/>
            <person name="Guerrero D."/>
            <person name="Bonomo R."/>
        </authorList>
    </citation>
    <scope>NUCLEOTIDE SEQUENCE [LARGE SCALE GENOMIC DNA]</scope>
    <source>
        <strain evidence="1 2">35699</strain>
    </source>
</reference>
<comment type="caution">
    <text evidence="1">The sequence shown here is derived from an EMBL/GenBank/DDBJ whole genome shotgun (WGS) entry which is preliminary data.</text>
</comment>
<organism evidence="1 2">
    <name type="scientific">Enterobacter sichuanensis</name>
    <dbReference type="NCBI Taxonomy" id="2071710"/>
    <lineage>
        <taxon>Bacteria</taxon>
        <taxon>Pseudomonadati</taxon>
        <taxon>Pseudomonadota</taxon>
        <taxon>Gammaproteobacteria</taxon>
        <taxon>Enterobacterales</taxon>
        <taxon>Enterobacteriaceae</taxon>
        <taxon>Enterobacter</taxon>
        <taxon>Enterobacter cloacae complex</taxon>
    </lineage>
</organism>
<gene>
    <name evidence="1" type="ORF">SS37_21000</name>
</gene>
<dbReference type="AlphaFoldDB" id="A0A0F1AEE5"/>
<evidence type="ECO:0000313" key="2">
    <source>
        <dbReference type="Proteomes" id="UP000033352"/>
    </source>
</evidence>
<evidence type="ECO:0000313" key="1">
    <source>
        <dbReference type="EMBL" id="KJN20496.1"/>
    </source>
</evidence>
<proteinExistence type="predicted"/>
<dbReference type="EMBL" id="JZYX01000054">
    <property type="protein sequence ID" value="KJN20496.1"/>
    <property type="molecule type" value="Genomic_DNA"/>
</dbReference>
<protein>
    <submittedName>
        <fullName evidence="1">Uncharacterized protein</fullName>
    </submittedName>
</protein>
<sequence length="106" mass="11593">MINTFQIAHVEGVLRAQIHRMCRLAFAAEFVIVRLLLQSCDLSAGKHDAFSGNLFLKRLQPFTEVLQVVPLPDGANPAVGDKHAFFTQLITGPVLPMGRDAHQATG</sequence>
<accession>A0A0F1AEE5</accession>
<dbReference type="Proteomes" id="UP000033352">
    <property type="component" value="Unassembled WGS sequence"/>
</dbReference>